<dbReference type="AlphaFoldDB" id="A0A941IUZ5"/>
<comment type="subunit">
    <text evidence="11 12">Homodimer.</text>
</comment>
<proteinExistence type="inferred from homology"/>
<gene>
    <name evidence="11 13" type="primary">ribB</name>
    <name evidence="13" type="ORF">KDL01_33850</name>
</gene>
<evidence type="ECO:0000256" key="6">
    <source>
        <dbReference type="ARBA" id="ARBA00022619"/>
    </source>
</evidence>
<dbReference type="PANTHER" id="PTHR21327:SF18">
    <property type="entry name" value="3,4-DIHYDROXY-2-BUTANONE 4-PHOSPHATE SYNTHASE"/>
    <property type="match status" value="1"/>
</dbReference>
<evidence type="ECO:0000256" key="9">
    <source>
        <dbReference type="ARBA" id="ARBA00023211"/>
    </source>
</evidence>
<dbReference type="EC" id="4.1.99.12" evidence="11 12"/>
<evidence type="ECO:0000256" key="1">
    <source>
        <dbReference type="ARBA" id="ARBA00000141"/>
    </source>
</evidence>
<evidence type="ECO:0000256" key="7">
    <source>
        <dbReference type="ARBA" id="ARBA00022723"/>
    </source>
</evidence>
<evidence type="ECO:0000256" key="10">
    <source>
        <dbReference type="ARBA" id="ARBA00023239"/>
    </source>
</evidence>
<comment type="caution">
    <text evidence="13">The sequence shown here is derived from an EMBL/GenBank/DDBJ whole genome shotgun (WGS) entry which is preliminary data.</text>
</comment>
<comment type="cofactor">
    <cofactor evidence="11 12">
        <name>Mg(2+)</name>
        <dbReference type="ChEBI" id="CHEBI:18420"/>
    </cofactor>
    <cofactor evidence="11 12">
        <name>Mn(2+)</name>
        <dbReference type="ChEBI" id="CHEBI:29035"/>
    </cofactor>
    <text evidence="11 12">Binds 2 divalent metal cations per subunit. Magnesium or manganese.</text>
</comment>
<keyword evidence="8 11" id="KW-0460">Magnesium</keyword>
<feature type="binding site" evidence="11">
    <location>
        <position position="38"/>
    </location>
    <ligand>
        <name>Mg(2+)</name>
        <dbReference type="ChEBI" id="CHEBI:18420"/>
        <label>1</label>
    </ligand>
</feature>
<dbReference type="FunFam" id="3.90.870.10:FF:000001">
    <property type="entry name" value="Riboflavin biosynthesis protein RibBA"/>
    <property type="match status" value="1"/>
</dbReference>
<keyword evidence="10 11" id="KW-0456">Lyase</keyword>
<accession>A0A941IUZ5</accession>
<protein>
    <recommendedName>
        <fullName evidence="11 12">3,4-dihydroxy-2-butanone 4-phosphate synthase</fullName>
        <shortName evidence="11 12">DHBP synthase</shortName>
        <ecNumber evidence="11 12">4.1.99.12</ecNumber>
    </recommendedName>
</protein>
<comment type="pathway">
    <text evidence="4 11 12">Cofactor biosynthesis; riboflavin biosynthesis; 2-hydroxy-3-oxobutyl phosphate from D-ribulose 5-phosphate: step 1/1.</text>
</comment>
<dbReference type="HAMAP" id="MF_00180">
    <property type="entry name" value="RibB"/>
    <property type="match status" value="1"/>
</dbReference>
<evidence type="ECO:0000313" key="13">
    <source>
        <dbReference type="EMBL" id="MBR7838303.1"/>
    </source>
</evidence>
<organism evidence="13 14">
    <name type="scientific">Actinospica durhamensis</name>
    <dbReference type="NCBI Taxonomy" id="1508375"/>
    <lineage>
        <taxon>Bacteria</taxon>
        <taxon>Bacillati</taxon>
        <taxon>Actinomycetota</taxon>
        <taxon>Actinomycetes</taxon>
        <taxon>Catenulisporales</taxon>
        <taxon>Actinospicaceae</taxon>
        <taxon>Actinospica</taxon>
    </lineage>
</organism>
<evidence type="ECO:0000256" key="2">
    <source>
        <dbReference type="ARBA" id="ARBA00001936"/>
    </source>
</evidence>
<feature type="binding site" evidence="11">
    <location>
        <begin position="37"/>
        <end position="38"/>
    </location>
    <ligand>
        <name>D-ribulose 5-phosphate</name>
        <dbReference type="ChEBI" id="CHEBI:58121"/>
    </ligand>
</feature>
<dbReference type="GO" id="GO:0003935">
    <property type="term" value="F:GTP cyclohydrolase II activity"/>
    <property type="evidence" value="ECO:0007669"/>
    <property type="project" value="TreeGrafter"/>
</dbReference>
<dbReference type="InterPro" id="IPR017945">
    <property type="entry name" value="DHBP_synth_RibB-like_a/b_dom"/>
</dbReference>
<dbReference type="GO" id="GO:0000287">
    <property type="term" value="F:magnesium ion binding"/>
    <property type="evidence" value="ECO:0007669"/>
    <property type="project" value="UniProtKB-UniRule"/>
</dbReference>
<evidence type="ECO:0000256" key="11">
    <source>
        <dbReference type="HAMAP-Rule" id="MF_00180"/>
    </source>
</evidence>
<feature type="binding site" evidence="11">
    <location>
        <position position="153"/>
    </location>
    <ligand>
        <name>Mg(2+)</name>
        <dbReference type="ChEBI" id="CHEBI:18420"/>
        <label>2</label>
    </ligand>
</feature>
<comment type="similarity">
    <text evidence="5">In the N-terminal section; belongs to the DHBP synthase family.</text>
</comment>
<dbReference type="GO" id="GO:0005829">
    <property type="term" value="C:cytosol"/>
    <property type="evidence" value="ECO:0007669"/>
    <property type="project" value="TreeGrafter"/>
</dbReference>
<evidence type="ECO:0000256" key="12">
    <source>
        <dbReference type="RuleBase" id="RU003843"/>
    </source>
</evidence>
<evidence type="ECO:0000256" key="5">
    <source>
        <dbReference type="ARBA" id="ARBA00005520"/>
    </source>
</evidence>
<evidence type="ECO:0000256" key="3">
    <source>
        <dbReference type="ARBA" id="ARBA00002284"/>
    </source>
</evidence>
<dbReference type="EMBL" id="JAGSOG010000276">
    <property type="protein sequence ID" value="MBR7838303.1"/>
    <property type="molecule type" value="Genomic_DNA"/>
</dbReference>
<dbReference type="Pfam" id="PF00926">
    <property type="entry name" value="DHBP_synthase"/>
    <property type="match status" value="1"/>
</dbReference>
<keyword evidence="6 11" id="KW-0686">Riboflavin biosynthesis</keyword>
<keyword evidence="14" id="KW-1185">Reference proteome</keyword>
<dbReference type="GO" id="GO:0009231">
    <property type="term" value="P:riboflavin biosynthetic process"/>
    <property type="evidence" value="ECO:0007669"/>
    <property type="project" value="UniProtKB-UniRule"/>
</dbReference>
<feature type="binding site" evidence="11">
    <location>
        <position position="42"/>
    </location>
    <ligand>
        <name>D-ribulose 5-phosphate</name>
        <dbReference type="ChEBI" id="CHEBI:58121"/>
    </ligand>
</feature>
<evidence type="ECO:0000313" key="14">
    <source>
        <dbReference type="Proteomes" id="UP000675781"/>
    </source>
</evidence>
<keyword evidence="9 11" id="KW-0464">Manganese</keyword>
<feature type="binding site" evidence="11">
    <location>
        <position position="38"/>
    </location>
    <ligand>
        <name>Mg(2+)</name>
        <dbReference type="ChEBI" id="CHEBI:18420"/>
        <label>2</label>
    </ligand>
</feature>
<feature type="binding site" evidence="11">
    <location>
        <begin position="150"/>
        <end position="154"/>
    </location>
    <ligand>
        <name>D-ribulose 5-phosphate</name>
        <dbReference type="ChEBI" id="CHEBI:58121"/>
    </ligand>
</feature>
<keyword evidence="7 11" id="KW-0479">Metal-binding</keyword>
<comment type="similarity">
    <text evidence="11 12">Belongs to the DHBP synthase family.</text>
</comment>
<evidence type="ECO:0000256" key="8">
    <source>
        <dbReference type="ARBA" id="ARBA00022842"/>
    </source>
</evidence>
<comment type="function">
    <text evidence="3 11 12">Catalyzes the conversion of D-ribulose 5-phosphate to formate and 3,4-dihydroxy-2-butanone 4-phosphate.</text>
</comment>
<feature type="site" description="Essential for catalytic activity" evidence="11">
    <location>
        <position position="174"/>
    </location>
</feature>
<comment type="cofactor">
    <cofactor evidence="2">
        <name>Mn(2+)</name>
        <dbReference type="ChEBI" id="CHEBI:29035"/>
    </cofactor>
</comment>
<sequence length="214" mass="22778">MSTPTLEDTGLGLDSIETALLEIAAGRPVIVVDDEDRENEGDIIFAAEHATRELLAFTIRYSSGVICVSMDDERADALELPPMTAVNQDRKGTAFTVSVDAREGISTGISAADRAHTIGLLADPATRAGDLTRPGHVFPLRARPGGVLERPGHTEAGMDLARLAGLSPVGVLVEIVNDDGTMARLPDLRVFAARHGLALISIADLIAYRTHHRL</sequence>
<dbReference type="PANTHER" id="PTHR21327">
    <property type="entry name" value="GTP CYCLOHYDROLASE II-RELATED"/>
    <property type="match status" value="1"/>
</dbReference>
<dbReference type="Proteomes" id="UP000675781">
    <property type="component" value="Unassembled WGS sequence"/>
</dbReference>
<reference evidence="13" key="1">
    <citation type="submission" date="2021-04" db="EMBL/GenBank/DDBJ databases">
        <title>Genome based classification of Actinospica acidithermotolerans sp. nov., an actinobacterium isolated from an Indonesian hot spring.</title>
        <authorList>
            <person name="Kusuma A.B."/>
            <person name="Putra K.E."/>
            <person name="Nafisah S."/>
            <person name="Loh J."/>
            <person name="Nouioui I."/>
            <person name="Goodfellow M."/>
        </authorList>
    </citation>
    <scope>NUCLEOTIDE SEQUENCE</scope>
    <source>
        <strain evidence="13">CSCA 57</strain>
    </source>
</reference>
<name>A0A941IUZ5_9ACTN</name>
<dbReference type="InterPro" id="IPR000422">
    <property type="entry name" value="DHBP_synthase_RibB"/>
</dbReference>
<dbReference type="NCBIfam" id="TIGR00506">
    <property type="entry name" value="ribB"/>
    <property type="match status" value="1"/>
</dbReference>
<dbReference type="Gene3D" id="3.90.870.10">
    <property type="entry name" value="DHBP synthase"/>
    <property type="match status" value="1"/>
</dbReference>
<dbReference type="GO" id="GO:0030145">
    <property type="term" value="F:manganese ion binding"/>
    <property type="evidence" value="ECO:0007669"/>
    <property type="project" value="UniProtKB-UniRule"/>
</dbReference>
<comment type="catalytic activity">
    <reaction evidence="1 11 12">
        <text>D-ribulose 5-phosphate = (2S)-2-hydroxy-3-oxobutyl phosphate + formate + H(+)</text>
        <dbReference type="Rhea" id="RHEA:18457"/>
        <dbReference type="ChEBI" id="CHEBI:15378"/>
        <dbReference type="ChEBI" id="CHEBI:15740"/>
        <dbReference type="ChEBI" id="CHEBI:58121"/>
        <dbReference type="ChEBI" id="CHEBI:58830"/>
        <dbReference type="EC" id="4.1.99.12"/>
    </reaction>
</comment>
<feature type="site" description="Essential for catalytic activity" evidence="11">
    <location>
        <position position="136"/>
    </location>
</feature>
<evidence type="ECO:0000256" key="4">
    <source>
        <dbReference type="ARBA" id="ARBA00004904"/>
    </source>
</evidence>
<dbReference type="SUPFAM" id="SSF55821">
    <property type="entry name" value="YrdC/RibB"/>
    <property type="match status" value="1"/>
</dbReference>
<dbReference type="GO" id="GO:0008686">
    <property type="term" value="F:3,4-dihydroxy-2-butanone-4-phosphate synthase activity"/>
    <property type="evidence" value="ECO:0007669"/>
    <property type="project" value="UniProtKB-UniRule"/>
</dbReference>